<dbReference type="AlphaFoldDB" id="A0A8K0WRL4"/>
<name>A0A8K0WRL4_9HYPO</name>
<sequence>MLDAICSPAYPQYPAKNRKRWVGCPPYRYLFWSHLHMSFKATTLTANTYPTHPSRPIPNFERDSEWRWLGGETSS</sequence>
<keyword evidence="2" id="KW-1185">Reference proteome</keyword>
<accession>A0A8K0WRL4</accession>
<evidence type="ECO:0000313" key="1">
    <source>
        <dbReference type="EMBL" id="KAH7316713.1"/>
    </source>
</evidence>
<organism evidence="1 2">
    <name type="scientific">Stachybotrys elegans</name>
    <dbReference type="NCBI Taxonomy" id="80388"/>
    <lineage>
        <taxon>Eukaryota</taxon>
        <taxon>Fungi</taxon>
        <taxon>Dikarya</taxon>
        <taxon>Ascomycota</taxon>
        <taxon>Pezizomycotina</taxon>
        <taxon>Sordariomycetes</taxon>
        <taxon>Hypocreomycetidae</taxon>
        <taxon>Hypocreales</taxon>
        <taxon>Stachybotryaceae</taxon>
        <taxon>Stachybotrys</taxon>
    </lineage>
</organism>
<comment type="caution">
    <text evidence="1">The sequence shown here is derived from an EMBL/GenBank/DDBJ whole genome shotgun (WGS) entry which is preliminary data.</text>
</comment>
<dbReference type="Proteomes" id="UP000813444">
    <property type="component" value="Unassembled WGS sequence"/>
</dbReference>
<protein>
    <submittedName>
        <fullName evidence="1">Uncharacterized protein</fullName>
    </submittedName>
</protein>
<reference evidence="1" key="1">
    <citation type="journal article" date="2021" name="Nat. Commun.">
        <title>Genetic determinants of endophytism in the Arabidopsis root mycobiome.</title>
        <authorList>
            <person name="Mesny F."/>
            <person name="Miyauchi S."/>
            <person name="Thiergart T."/>
            <person name="Pickel B."/>
            <person name="Atanasova L."/>
            <person name="Karlsson M."/>
            <person name="Huettel B."/>
            <person name="Barry K.W."/>
            <person name="Haridas S."/>
            <person name="Chen C."/>
            <person name="Bauer D."/>
            <person name="Andreopoulos W."/>
            <person name="Pangilinan J."/>
            <person name="LaButti K."/>
            <person name="Riley R."/>
            <person name="Lipzen A."/>
            <person name="Clum A."/>
            <person name="Drula E."/>
            <person name="Henrissat B."/>
            <person name="Kohler A."/>
            <person name="Grigoriev I.V."/>
            <person name="Martin F.M."/>
            <person name="Hacquard S."/>
        </authorList>
    </citation>
    <scope>NUCLEOTIDE SEQUENCE</scope>
    <source>
        <strain evidence="1">MPI-CAGE-CH-0235</strain>
    </source>
</reference>
<proteinExistence type="predicted"/>
<gene>
    <name evidence="1" type="ORF">B0I35DRAFT_433809</name>
</gene>
<dbReference type="EMBL" id="JAGPNK010000008">
    <property type="protein sequence ID" value="KAH7316713.1"/>
    <property type="molecule type" value="Genomic_DNA"/>
</dbReference>
<evidence type="ECO:0000313" key="2">
    <source>
        <dbReference type="Proteomes" id="UP000813444"/>
    </source>
</evidence>